<dbReference type="PANTHER" id="PTHR46433">
    <property type="entry name" value="ANK_REP_REGION DOMAIN-CONTAINING PROTEIN-RELATED"/>
    <property type="match status" value="1"/>
</dbReference>
<dbReference type="InterPro" id="IPR032675">
    <property type="entry name" value="LRR_dom_sf"/>
</dbReference>
<gene>
    <name evidence="5" type="ORF">JET18_19685</name>
</gene>
<dbReference type="InterPro" id="IPR047589">
    <property type="entry name" value="DUF11_rpt"/>
</dbReference>
<accession>A0ABS1QKD8</accession>
<dbReference type="InterPro" id="IPR026444">
    <property type="entry name" value="Secre_tail"/>
</dbReference>
<comment type="caution">
    <text evidence="5">The sequence shown here is derived from an EMBL/GenBank/DDBJ whole genome shotgun (WGS) entry which is preliminary data.</text>
</comment>
<name>A0ABS1QKD8_9FLAO</name>
<evidence type="ECO:0000256" key="1">
    <source>
        <dbReference type="ARBA" id="ARBA00022729"/>
    </source>
</evidence>
<evidence type="ECO:0000313" key="6">
    <source>
        <dbReference type="Proteomes" id="UP000661696"/>
    </source>
</evidence>
<dbReference type="Pfam" id="PF24595">
    <property type="entry name" value="DUF7619"/>
    <property type="match status" value="1"/>
</dbReference>
<evidence type="ECO:0000259" key="4">
    <source>
        <dbReference type="Pfam" id="PF24595"/>
    </source>
</evidence>
<protein>
    <submittedName>
        <fullName evidence="5">T9SS type A sorting domain-containing protein</fullName>
    </submittedName>
</protein>
<dbReference type="EMBL" id="JAELVM010000003">
    <property type="protein sequence ID" value="MBL1223075.1"/>
    <property type="molecule type" value="Genomic_DNA"/>
</dbReference>
<reference evidence="5 6" key="1">
    <citation type="submission" date="2020-12" db="EMBL/GenBank/DDBJ databases">
        <title>Chryseobacterium endoalhailicus sp. nov., isolated from seed of leguminous plant.</title>
        <authorList>
            <person name="Zhang X."/>
        </authorList>
    </citation>
    <scope>NUCLEOTIDE SEQUENCE [LARGE SCALE GENOMIC DNA]</scope>
    <source>
        <strain evidence="5 6">L7</strain>
    </source>
</reference>
<feature type="domain" description="Secretion system C-terminal sorting" evidence="3">
    <location>
        <begin position="793"/>
        <end position="859"/>
    </location>
</feature>
<dbReference type="Gene3D" id="3.80.10.10">
    <property type="entry name" value="Ribonuclease Inhibitor"/>
    <property type="match status" value="1"/>
</dbReference>
<feature type="chain" id="PRO_5047052535" evidence="2">
    <location>
        <begin position="19"/>
        <end position="861"/>
    </location>
</feature>
<dbReference type="NCBIfam" id="TIGR01451">
    <property type="entry name" value="B_ant_repeat"/>
    <property type="match status" value="1"/>
</dbReference>
<dbReference type="RefSeq" id="WP_202094007.1">
    <property type="nucleotide sequence ID" value="NZ_JAELVM010000003.1"/>
</dbReference>
<dbReference type="Pfam" id="PF18962">
    <property type="entry name" value="Por_Secre_tail"/>
    <property type="match status" value="1"/>
</dbReference>
<evidence type="ECO:0000259" key="3">
    <source>
        <dbReference type="Pfam" id="PF18962"/>
    </source>
</evidence>
<evidence type="ECO:0000256" key="2">
    <source>
        <dbReference type="SAM" id="SignalP"/>
    </source>
</evidence>
<organism evidence="5 6">
    <name type="scientific">Chryseobacterium endalhagicum</name>
    <dbReference type="NCBI Taxonomy" id="2797638"/>
    <lineage>
        <taxon>Bacteria</taxon>
        <taxon>Pseudomonadati</taxon>
        <taxon>Bacteroidota</taxon>
        <taxon>Flavobacteriia</taxon>
        <taxon>Flavobacteriales</taxon>
        <taxon>Weeksellaceae</taxon>
        <taxon>Chryseobacterium group</taxon>
        <taxon>Chryseobacterium</taxon>
    </lineage>
</organism>
<dbReference type="InterPro" id="IPR055353">
    <property type="entry name" value="DUF7619"/>
</dbReference>
<sequence>MKKIYLVICMIMLSVFHAQVLNIPDSYLKSKLLTYGSTSNSSGSYITLDANGDGEIQVSEAAAVYKINIFDLNDTVTSLSGLNTFPNLTELTLTNPDITAYHLVFSNYPNLQTLKFMGGQVANVTIENCNALNLASLGAHGNIINIQNTPVQEVKLNNINAVNISSTPNLKKFSLYASAITSLNLSNIPSLEEVSITENQSLTDINFAGDIALKKLDLFRNKLSSLSVPNPSLVNHLTISTNLFQTFDPAPYTGLVTFYAHENQLTSLDFSSNHSLASLTVTNNLLSTLTFNNNTNLQYLYAGSNQLQNLAFNQIPYVAGIQIQSNLFTTIDFSSNVAMISFDCSNNLNLKTLIMKNGKESYNGSGSACAFANTPQLKYICVDQGESYVVNALLTQYNQPNVVVNSYCTFTPGGNSYLVQGATRFDSNGNGCDSGDPSKPFQKFNILTYGSGISSTIANGSGSHQMYLPASTNVITPVLENPSYFTVSPTSATVNFPTQPAPFTQNFCLTANGNHNDLETVILPVTIARPGFEAQYKIIYKNKGTSVQSGNLTFNYNDNVMNYLSSTLSPNSQLPGALNWNFSNLLPFETREITVTVQLNTPTQNPPLDSGTVLHYNAQINGAADDTPLDNTFTLNQTVVNSFDPNDKTCLEGTSISQTKVGDYVHYLIRFENTGTANAQNIVVKDDIDASKYDVSSLVALNGSHNFVTRTNGNSVEFIFENIQLPFDDANNDGYVSFKIKTKSTLVLGDSFSNKANIYFDYNHPIITNTYTTTVQNVLAASEVVNTKNDFGIYPNPVKDMLYIQSKDEVIKADIYDASGRILNTTGVKDNAVDVSGLNKGNYIIRVSTKNKTVTLKFIKA</sequence>
<feature type="domain" description="DUF7619" evidence="4">
    <location>
        <begin position="644"/>
        <end position="774"/>
    </location>
</feature>
<feature type="signal peptide" evidence="2">
    <location>
        <begin position="1"/>
        <end position="18"/>
    </location>
</feature>
<dbReference type="PANTHER" id="PTHR46433:SF1">
    <property type="entry name" value="ANKYRIN REPEAT-CONTAINING PROTEIN"/>
    <property type="match status" value="1"/>
</dbReference>
<dbReference type="Proteomes" id="UP000661696">
    <property type="component" value="Unassembled WGS sequence"/>
</dbReference>
<evidence type="ECO:0000313" key="5">
    <source>
        <dbReference type="EMBL" id="MBL1223075.1"/>
    </source>
</evidence>
<keyword evidence="6" id="KW-1185">Reference proteome</keyword>
<proteinExistence type="predicted"/>
<dbReference type="SUPFAM" id="SSF52058">
    <property type="entry name" value="L domain-like"/>
    <property type="match status" value="1"/>
</dbReference>
<keyword evidence="1 2" id="KW-0732">Signal</keyword>
<dbReference type="NCBIfam" id="TIGR04183">
    <property type="entry name" value="Por_Secre_tail"/>
    <property type="match status" value="1"/>
</dbReference>